<dbReference type="RefSeq" id="WP_267258851.1">
    <property type="nucleotide sequence ID" value="NZ_CP084204.1"/>
</dbReference>
<dbReference type="InterPro" id="IPR006311">
    <property type="entry name" value="TAT_signal"/>
</dbReference>
<evidence type="ECO:0000313" key="3">
    <source>
        <dbReference type="EMBL" id="UZX21937.1"/>
    </source>
</evidence>
<gene>
    <name evidence="3" type="ORF">LDH80_14950</name>
</gene>
<dbReference type="InterPro" id="IPR034871">
    <property type="entry name" value="Allene_oxi_cyc_sf"/>
</dbReference>
<dbReference type="SUPFAM" id="SSF141493">
    <property type="entry name" value="Allene oxide cyclase-like"/>
    <property type="match status" value="1"/>
</dbReference>
<accession>A0ABY6QXB5</accession>
<feature type="chain" id="PRO_5045307384" description="Allene oxide cyclase barrel-like domain-containing protein" evidence="1">
    <location>
        <begin position="35"/>
        <end position="169"/>
    </location>
</feature>
<sequence length="169" mass="17568">MTRSFRRTGLRRIGVLGACTVAAAAFAAAAPAQAVDGFEFTLYAKEVPGEGATETGQTPKVGDVFTVADDLYRTKGGDTVGRDGVTCAVVRVSGDQADANCVGTFVLNGGPGGQITAQALVTFDISNETPAAYDVAVTGGTGDFKEARGYVRTTPDGDYEQMEFHITTR</sequence>
<organism evidence="3 4">
    <name type="scientific">Streptomyces tanashiensis</name>
    <dbReference type="NCBI Taxonomy" id="67367"/>
    <lineage>
        <taxon>Bacteria</taxon>
        <taxon>Bacillati</taxon>
        <taxon>Actinomycetota</taxon>
        <taxon>Actinomycetes</taxon>
        <taxon>Kitasatosporales</taxon>
        <taxon>Streptomycetaceae</taxon>
        <taxon>Streptomyces</taxon>
    </lineage>
</organism>
<dbReference type="InterPro" id="IPR044859">
    <property type="entry name" value="Allene_oxi_cyc_Dirigent"/>
</dbReference>
<dbReference type="Pfam" id="PF18678">
    <property type="entry name" value="AOC_like"/>
    <property type="match status" value="1"/>
</dbReference>
<dbReference type="Proteomes" id="UP001164506">
    <property type="component" value="Chromosome"/>
</dbReference>
<feature type="signal peptide" evidence="1">
    <location>
        <begin position="1"/>
        <end position="34"/>
    </location>
</feature>
<protein>
    <recommendedName>
        <fullName evidence="2">Allene oxide cyclase barrel-like domain-containing protein</fullName>
    </recommendedName>
</protein>
<keyword evidence="1" id="KW-0732">Signal</keyword>
<dbReference type="InterPro" id="IPR041013">
    <property type="entry name" value="AOC-like"/>
</dbReference>
<reference evidence="3" key="1">
    <citation type="submission" date="2021-09" db="EMBL/GenBank/DDBJ databases">
        <title>Complete genome sequence and metabolic characterization of Streptomyces tanashiensis DSM 731 the producer of antibacterial Kalafungin and diverse secondary metabolites.</title>
        <authorList>
            <person name="Abbasi M.N."/>
            <person name="Anwar M.N."/>
            <person name="Alam K."/>
            <person name="Shoaib M."/>
            <person name="Lin Z."/>
            <person name="Hayat M."/>
            <person name="Ali M.I."/>
            <person name="Malik H.M.T."/>
            <person name="Ahmed I."/>
            <person name="Li A."/>
            <person name="Hailong Wang H."/>
            <person name="Zhang Y."/>
        </authorList>
    </citation>
    <scope>NUCLEOTIDE SEQUENCE</scope>
    <source>
        <strain evidence="3">Kala</strain>
    </source>
</reference>
<feature type="domain" description="Allene oxide cyclase barrel-like" evidence="2">
    <location>
        <begin position="53"/>
        <end position="155"/>
    </location>
</feature>
<proteinExistence type="predicted"/>
<evidence type="ECO:0000256" key="1">
    <source>
        <dbReference type="SAM" id="SignalP"/>
    </source>
</evidence>
<dbReference type="GeneID" id="95600760"/>
<dbReference type="EMBL" id="CP084204">
    <property type="protein sequence ID" value="UZX21937.1"/>
    <property type="molecule type" value="Genomic_DNA"/>
</dbReference>
<evidence type="ECO:0000313" key="4">
    <source>
        <dbReference type="Proteomes" id="UP001164506"/>
    </source>
</evidence>
<dbReference type="PROSITE" id="PS51318">
    <property type="entry name" value="TAT"/>
    <property type="match status" value="1"/>
</dbReference>
<keyword evidence="4" id="KW-1185">Reference proteome</keyword>
<dbReference type="Gene3D" id="2.40.480.10">
    <property type="entry name" value="Allene oxide cyclase-like"/>
    <property type="match status" value="1"/>
</dbReference>
<evidence type="ECO:0000259" key="2">
    <source>
        <dbReference type="Pfam" id="PF18678"/>
    </source>
</evidence>
<name>A0ABY6QXB5_9ACTN</name>